<proteinExistence type="predicted"/>
<keyword evidence="3" id="KW-1185">Reference proteome</keyword>
<organism evidence="2 3">
    <name type="scientific">Nephila pilipes</name>
    <name type="common">Giant wood spider</name>
    <name type="synonym">Nephila maculata</name>
    <dbReference type="NCBI Taxonomy" id="299642"/>
    <lineage>
        <taxon>Eukaryota</taxon>
        <taxon>Metazoa</taxon>
        <taxon>Ecdysozoa</taxon>
        <taxon>Arthropoda</taxon>
        <taxon>Chelicerata</taxon>
        <taxon>Arachnida</taxon>
        <taxon>Araneae</taxon>
        <taxon>Araneomorphae</taxon>
        <taxon>Entelegynae</taxon>
        <taxon>Araneoidea</taxon>
        <taxon>Nephilidae</taxon>
        <taxon>Nephila</taxon>
    </lineage>
</organism>
<keyword evidence="1" id="KW-0472">Membrane</keyword>
<comment type="caution">
    <text evidence="2">The sequence shown here is derived from an EMBL/GenBank/DDBJ whole genome shotgun (WGS) entry which is preliminary data.</text>
</comment>
<accession>A0A8X6MJN7</accession>
<gene>
    <name evidence="2" type="ORF">NPIL_263581</name>
</gene>
<dbReference type="OrthoDB" id="6429754at2759"/>
<keyword evidence="1" id="KW-1133">Transmembrane helix</keyword>
<feature type="transmembrane region" description="Helical" evidence="1">
    <location>
        <begin position="12"/>
        <end position="31"/>
    </location>
</feature>
<dbReference type="EMBL" id="BMAW01092939">
    <property type="protein sequence ID" value="GFS57749.1"/>
    <property type="molecule type" value="Genomic_DNA"/>
</dbReference>
<sequence>MFPNILTLIKYGLLTTVITGAGVLIGNVIVLRHQRIPLPDHLTYRPNVSLPLEGAVSVLGGDYGKCLTEPTKTFCLKSEKQRAQILTEKAVSQQDMTDYGTTDNVIPILEDRPHWHPIHALLHTFSLLMISLDIQPFILEPSMLFCSLSPVHKVNLLKMGFSPSHFKGSRQIVTVGIFERDRKILEEKESRDRVSLSGFEMEVAQQWITDGMGNDEMYSSHFFFNRHDLVVHAVVFIRSGSFYTHFGLHHKDTPLDMLFKVEGAYDNFTYIPLEAKEDLILKFNIPRNPAQFLLQIQNSRVEFCTPSEETDKIAPHPILIHSQLIDRAVVAIQELKAGLFPRLIDFFLWEESLLGWYESCNIFHKSPELNVGVLSNSTRGTNLSEIWTDNEYLWPVEHFDEDGKEMKVSLDCHGLRVNIFICYASKTFIWYHKEKPPIFYRYNLPAGSAFRLCSTEILGQRVNIPCRPSQRTKREASERGTLLTAKGSLFKKSLLHAS</sequence>
<evidence type="ECO:0000313" key="3">
    <source>
        <dbReference type="Proteomes" id="UP000887013"/>
    </source>
</evidence>
<evidence type="ECO:0000313" key="2">
    <source>
        <dbReference type="EMBL" id="GFS57749.1"/>
    </source>
</evidence>
<name>A0A8X6MJN7_NEPPI</name>
<dbReference type="AlphaFoldDB" id="A0A8X6MJN7"/>
<dbReference type="Proteomes" id="UP000887013">
    <property type="component" value="Unassembled WGS sequence"/>
</dbReference>
<protein>
    <submittedName>
        <fullName evidence="2">Fukutin</fullName>
    </submittedName>
</protein>
<reference evidence="2" key="1">
    <citation type="submission" date="2020-08" db="EMBL/GenBank/DDBJ databases">
        <title>Multicomponent nature underlies the extraordinary mechanical properties of spider dragline silk.</title>
        <authorList>
            <person name="Kono N."/>
            <person name="Nakamura H."/>
            <person name="Mori M."/>
            <person name="Yoshida Y."/>
            <person name="Ohtoshi R."/>
            <person name="Malay A.D."/>
            <person name="Moran D.A.P."/>
            <person name="Tomita M."/>
            <person name="Numata K."/>
            <person name="Arakawa K."/>
        </authorList>
    </citation>
    <scope>NUCLEOTIDE SEQUENCE</scope>
</reference>
<keyword evidence="1" id="KW-0812">Transmembrane</keyword>
<evidence type="ECO:0000256" key="1">
    <source>
        <dbReference type="SAM" id="Phobius"/>
    </source>
</evidence>